<accession>A0A5N0VNU8</accession>
<dbReference type="RefSeq" id="WP_144758055.1">
    <property type="nucleotide sequence ID" value="NZ_VMNW02000002.1"/>
</dbReference>
<proteinExistence type="predicted"/>
<sequence>MAVETGYDLPCGRSLEQVWADLDALDEHERTCPHCSTARGSLLALRSATRELAAERIEPRRDLTDRIMAAVRADVRRRGDMLPVRADEPGGLEVSEQAVAVVLRFAADEVEGVRARRCRVRVSSHDEDGEAVLQAELTVVVEYRGDLADVLDTVRQRCAAACAASVGLRLGTLDLVVADLYEA</sequence>
<keyword evidence="2" id="KW-1185">Reference proteome</keyword>
<dbReference type="Proteomes" id="UP000319769">
    <property type="component" value="Unassembled WGS sequence"/>
</dbReference>
<gene>
    <name evidence="1" type="ORF">FPZ12_001665</name>
</gene>
<dbReference type="OrthoDB" id="3711227at2"/>
<organism evidence="1 2">
    <name type="scientific">Amycolatopsis acidicola</name>
    <dbReference type="NCBI Taxonomy" id="2596893"/>
    <lineage>
        <taxon>Bacteria</taxon>
        <taxon>Bacillati</taxon>
        <taxon>Actinomycetota</taxon>
        <taxon>Actinomycetes</taxon>
        <taxon>Pseudonocardiales</taxon>
        <taxon>Pseudonocardiaceae</taxon>
        <taxon>Amycolatopsis</taxon>
    </lineage>
</organism>
<reference evidence="1" key="1">
    <citation type="submission" date="2019-09" db="EMBL/GenBank/DDBJ databases">
        <authorList>
            <person name="Teo W.F.A."/>
            <person name="Duangmal K."/>
        </authorList>
    </citation>
    <scope>NUCLEOTIDE SEQUENCE [LARGE SCALE GENOMIC DNA]</scope>
    <source>
        <strain evidence="1">K81G1</strain>
    </source>
</reference>
<name>A0A5N0VNU8_9PSEU</name>
<evidence type="ECO:0000313" key="2">
    <source>
        <dbReference type="Proteomes" id="UP000319769"/>
    </source>
</evidence>
<comment type="caution">
    <text evidence="1">The sequence shown here is derived from an EMBL/GenBank/DDBJ whole genome shotgun (WGS) entry which is preliminary data.</text>
</comment>
<dbReference type="EMBL" id="VMNW02000002">
    <property type="protein sequence ID" value="KAA9166301.1"/>
    <property type="molecule type" value="Genomic_DNA"/>
</dbReference>
<evidence type="ECO:0000313" key="1">
    <source>
        <dbReference type="EMBL" id="KAA9166301.1"/>
    </source>
</evidence>
<protein>
    <submittedName>
        <fullName evidence="1">Asp23/Gls24 family envelope stress response protein</fullName>
    </submittedName>
</protein>
<dbReference type="AlphaFoldDB" id="A0A5N0VNU8"/>